<evidence type="ECO:0000313" key="3">
    <source>
        <dbReference type="EMBL" id="RED98433.1"/>
    </source>
</evidence>
<feature type="domain" description="GIY-YIG" evidence="2">
    <location>
        <begin position="33"/>
        <end position="109"/>
    </location>
</feature>
<dbReference type="CDD" id="cd10456">
    <property type="entry name" value="GIY-YIG_UPF0213"/>
    <property type="match status" value="1"/>
</dbReference>
<dbReference type="EMBL" id="QREG01000010">
    <property type="protein sequence ID" value="RED98433.1"/>
    <property type="molecule type" value="Genomic_DNA"/>
</dbReference>
<dbReference type="GO" id="GO:0004519">
    <property type="term" value="F:endonuclease activity"/>
    <property type="evidence" value="ECO:0007669"/>
    <property type="project" value="UniProtKB-KW"/>
</dbReference>
<keyword evidence="3" id="KW-0540">Nuclease</keyword>
<reference evidence="3 4" key="1">
    <citation type="submission" date="2018-07" db="EMBL/GenBank/DDBJ databases">
        <title>Genomic Encyclopedia of Type Strains, Phase IV (KMG-IV): sequencing the most valuable type-strain genomes for metagenomic binning, comparative biology and taxonomic classification.</title>
        <authorList>
            <person name="Goeker M."/>
        </authorList>
    </citation>
    <scope>NUCLEOTIDE SEQUENCE [LARGE SCALE GENOMIC DNA]</scope>
    <source>
        <strain evidence="3 4">DSM 4134</strain>
    </source>
</reference>
<comment type="caution">
    <text evidence="3">The sequence shown here is derived from an EMBL/GenBank/DDBJ whole genome shotgun (WGS) entry which is preliminary data.</text>
</comment>
<name>A0A3D9L240_MARFU</name>
<sequence length="132" mass="15808">MPEAGSPRQNRRAHYDKNSLKVIFNVFINDPFMRYAVYILECHNGAYYVGMTNNLERRLSEHHEGLDPKSYTFNRRPVKLVFQEYFQNVNHAIDFEKQIKGWRREKKEALIARNWDLLPELAKNYSLKSKED</sequence>
<dbReference type="AlphaFoldDB" id="A0A3D9L240"/>
<dbReference type="Pfam" id="PF01541">
    <property type="entry name" value="GIY-YIG"/>
    <property type="match status" value="1"/>
</dbReference>
<protein>
    <submittedName>
        <fullName evidence="3">Putative GIY-YIG superfamily endonuclease</fullName>
    </submittedName>
</protein>
<evidence type="ECO:0000313" key="4">
    <source>
        <dbReference type="Proteomes" id="UP000256779"/>
    </source>
</evidence>
<dbReference type="SUPFAM" id="SSF82771">
    <property type="entry name" value="GIY-YIG endonuclease"/>
    <property type="match status" value="1"/>
</dbReference>
<keyword evidence="3" id="KW-0255">Endonuclease</keyword>
<dbReference type="InterPro" id="IPR035901">
    <property type="entry name" value="GIY-YIG_endonuc_sf"/>
</dbReference>
<keyword evidence="3" id="KW-0378">Hydrolase</keyword>
<dbReference type="SMART" id="SM00465">
    <property type="entry name" value="GIYc"/>
    <property type="match status" value="1"/>
</dbReference>
<evidence type="ECO:0000256" key="1">
    <source>
        <dbReference type="ARBA" id="ARBA00007435"/>
    </source>
</evidence>
<dbReference type="InterPro" id="IPR000305">
    <property type="entry name" value="GIY-YIG_endonuc"/>
</dbReference>
<keyword evidence="4" id="KW-1185">Reference proteome</keyword>
<dbReference type="PROSITE" id="PS50164">
    <property type="entry name" value="GIY_YIG"/>
    <property type="match status" value="1"/>
</dbReference>
<dbReference type="PANTHER" id="PTHR34477:SF1">
    <property type="entry name" value="UPF0213 PROTEIN YHBQ"/>
    <property type="match status" value="1"/>
</dbReference>
<comment type="similarity">
    <text evidence="1">Belongs to the UPF0213 family.</text>
</comment>
<dbReference type="Proteomes" id="UP000256779">
    <property type="component" value="Unassembled WGS sequence"/>
</dbReference>
<dbReference type="Gene3D" id="3.40.1440.10">
    <property type="entry name" value="GIY-YIG endonuclease"/>
    <property type="match status" value="1"/>
</dbReference>
<dbReference type="InterPro" id="IPR050190">
    <property type="entry name" value="UPF0213_domain"/>
</dbReference>
<evidence type="ECO:0000259" key="2">
    <source>
        <dbReference type="PROSITE" id="PS50164"/>
    </source>
</evidence>
<gene>
    <name evidence="3" type="ORF">C7460_110105</name>
</gene>
<accession>A0A3D9L240</accession>
<proteinExistence type="inferred from homology"/>
<organism evidence="3 4">
    <name type="scientific">Marinoscillum furvescens DSM 4134</name>
    <dbReference type="NCBI Taxonomy" id="1122208"/>
    <lineage>
        <taxon>Bacteria</taxon>
        <taxon>Pseudomonadati</taxon>
        <taxon>Bacteroidota</taxon>
        <taxon>Cytophagia</taxon>
        <taxon>Cytophagales</taxon>
        <taxon>Reichenbachiellaceae</taxon>
        <taxon>Marinoscillum</taxon>
    </lineage>
</organism>
<dbReference type="PANTHER" id="PTHR34477">
    <property type="entry name" value="UPF0213 PROTEIN YHBQ"/>
    <property type="match status" value="1"/>
</dbReference>